<evidence type="ECO:0000259" key="1">
    <source>
        <dbReference type="PROSITE" id="PS50883"/>
    </source>
</evidence>
<sequence length="383" mass="42683">MLQEVARRVGACLRKADTAAALSLNDVTARFGADEFGVILEGLRDTTDAAIVARRIIKDIGRPIAQAGNEIFLDCRIGLSIFPEDGNNSMELMKCADTALSRAKELDKGSYQFYTADLNTRAFARFALETSLRKAVGREEFFLLYQPQVDLKSGKLVGVEALIRWRHPELGVVSPMEFIPVAEDTGLIVPIGEWVLFTACRQCREWQDAGNNINVAINLSAAQFRDASLFPLISKALRESGVDPHLIQFEITETMLMDNVEESIEHLMELERLGCHLSIDDFGTGYSSLSYLKRFPVHELKIDRSFVMDLLTSKDDALIVKAIVSLAHNLNLRVVAEGVEESGHLNYLYNLDCDVIQGYLVSRPVAAKEIEHFLGSWTISEIV</sequence>
<dbReference type="InterPro" id="IPR035919">
    <property type="entry name" value="EAL_sf"/>
</dbReference>
<organism evidence="3">
    <name type="scientific">hydrothermal vent metagenome</name>
    <dbReference type="NCBI Taxonomy" id="652676"/>
    <lineage>
        <taxon>unclassified sequences</taxon>
        <taxon>metagenomes</taxon>
        <taxon>ecological metagenomes</taxon>
    </lineage>
</organism>
<dbReference type="InterPro" id="IPR001633">
    <property type="entry name" value="EAL_dom"/>
</dbReference>
<gene>
    <name evidence="3" type="ORF">MNBD_DELTA03-155</name>
</gene>
<dbReference type="PROSITE" id="PS50887">
    <property type="entry name" value="GGDEF"/>
    <property type="match status" value="1"/>
</dbReference>
<dbReference type="PROSITE" id="PS50883">
    <property type="entry name" value="EAL"/>
    <property type="match status" value="1"/>
</dbReference>
<dbReference type="Gene3D" id="3.20.20.450">
    <property type="entry name" value="EAL domain"/>
    <property type="match status" value="1"/>
</dbReference>
<dbReference type="CDD" id="cd01948">
    <property type="entry name" value="EAL"/>
    <property type="match status" value="1"/>
</dbReference>
<dbReference type="SMART" id="SM00267">
    <property type="entry name" value="GGDEF"/>
    <property type="match status" value="1"/>
</dbReference>
<dbReference type="InterPro" id="IPR000160">
    <property type="entry name" value="GGDEF_dom"/>
</dbReference>
<evidence type="ECO:0000313" key="3">
    <source>
        <dbReference type="EMBL" id="VAW37107.1"/>
    </source>
</evidence>
<feature type="domain" description="GGDEF" evidence="2">
    <location>
        <begin position="1"/>
        <end position="116"/>
    </location>
</feature>
<dbReference type="SMART" id="SM00052">
    <property type="entry name" value="EAL"/>
    <property type="match status" value="1"/>
</dbReference>
<dbReference type="SUPFAM" id="SSF55073">
    <property type="entry name" value="Nucleotide cyclase"/>
    <property type="match status" value="1"/>
</dbReference>
<dbReference type="InterPro" id="IPR052155">
    <property type="entry name" value="Biofilm_reg_signaling"/>
</dbReference>
<dbReference type="PANTHER" id="PTHR44757">
    <property type="entry name" value="DIGUANYLATE CYCLASE DGCP"/>
    <property type="match status" value="1"/>
</dbReference>
<dbReference type="SUPFAM" id="SSF141868">
    <property type="entry name" value="EAL domain-like"/>
    <property type="match status" value="1"/>
</dbReference>
<evidence type="ECO:0000259" key="2">
    <source>
        <dbReference type="PROSITE" id="PS50887"/>
    </source>
</evidence>
<protein>
    <submittedName>
        <fullName evidence="3">Sensory box/GGDEF family protein</fullName>
    </submittedName>
</protein>
<dbReference type="CDD" id="cd01949">
    <property type="entry name" value="GGDEF"/>
    <property type="match status" value="1"/>
</dbReference>
<name>A0A3B0VFL8_9ZZZZ</name>
<dbReference type="Pfam" id="PF00563">
    <property type="entry name" value="EAL"/>
    <property type="match status" value="1"/>
</dbReference>
<dbReference type="PANTHER" id="PTHR44757:SF2">
    <property type="entry name" value="BIOFILM ARCHITECTURE MAINTENANCE PROTEIN MBAA"/>
    <property type="match status" value="1"/>
</dbReference>
<dbReference type="NCBIfam" id="TIGR00254">
    <property type="entry name" value="GGDEF"/>
    <property type="match status" value="1"/>
</dbReference>
<dbReference type="Pfam" id="PF00990">
    <property type="entry name" value="GGDEF"/>
    <property type="match status" value="1"/>
</dbReference>
<accession>A0A3B0VFL8</accession>
<dbReference type="Gene3D" id="3.30.70.270">
    <property type="match status" value="1"/>
</dbReference>
<dbReference type="AlphaFoldDB" id="A0A3B0VFL8"/>
<dbReference type="InterPro" id="IPR029787">
    <property type="entry name" value="Nucleotide_cyclase"/>
</dbReference>
<feature type="domain" description="EAL" evidence="1">
    <location>
        <begin position="125"/>
        <end position="378"/>
    </location>
</feature>
<dbReference type="EMBL" id="UOEX01000200">
    <property type="protein sequence ID" value="VAW37107.1"/>
    <property type="molecule type" value="Genomic_DNA"/>
</dbReference>
<proteinExistence type="predicted"/>
<dbReference type="InterPro" id="IPR043128">
    <property type="entry name" value="Rev_trsase/Diguanyl_cyclase"/>
</dbReference>
<dbReference type="FunFam" id="3.20.20.450:FF:000001">
    <property type="entry name" value="Cyclic di-GMP phosphodiesterase yahA"/>
    <property type="match status" value="1"/>
</dbReference>
<reference evidence="3" key="1">
    <citation type="submission" date="2018-06" db="EMBL/GenBank/DDBJ databases">
        <authorList>
            <person name="Zhirakovskaya E."/>
        </authorList>
    </citation>
    <scope>NUCLEOTIDE SEQUENCE</scope>
</reference>